<proteinExistence type="predicted"/>
<feature type="transmembrane region" description="Helical" evidence="1">
    <location>
        <begin position="7"/>
        <end position="27"/>
    </location>
</feature>
<comment type="caution">
    <text evidence="2">The sequence shown here is derived from an EMBL/GenBank/DDBJ whole genome shotgun (WGS) entry which is preliminary data.</text>
</comment>
<evidence type="ECO:0000313" key="3">
    <source>
        <dbReference type="Proteomes" id="UP000315648"/>
    </source>
</evidence>
<name>A0A556QKP0_9BACT</name>
<dbReference type="Proteomes" id="UP000315648">
    <property type="component" value="Unassembled WGS sequence"/>
</dbReference>
<reference evidence="2 3" key="1">
    <citation type="submission" date="2019-07" db="EMBL/GenBank/DDBJ databases">
        <title>Description of 53C-WASEF.</title>
        <authorList>
            <person name="Pitt A."/>
            <person name="Hahn M.W."/>
        </authorList>
    </citation>
    <scope>NUCLEOTIDE SEQUENCE [LARGE SCALE GENOMIC DNA]</scope>
    <source>
        <strain evidence="2 3">53C-WASEF</strain>
    </source>
</reference>
<keyword evidence="3" id="KW-1185">Reference proteome</keyword>
<keyword evidence="1" id="KW-1133">Transmembrane helix</keyword>
<gene>
    <name evidence="2" type="ORF">FPL22_14095</name>
</gene>
<dbReference type="RefSeq" id="WP_144353628.1">
    <property type="nucleotide sequence ID" value="NZ_CBCRVV010000016.1"/>
</dbReference>
<evidence type="ECO:0000256" key="1">
    <source>
        <dbReference type="SAM" id="Phobius"/>
    </source>
</evidence>
<protein>
    <submittedName>
        <fullName evidence="2">Uncharacterized protein</fullName>
    </submittedName>
</protein>
<keyword evidence="1" id="KW-0812">Transmembrane</keyword>
<sequence>MPAKQRFPWVMVSGAVAFIVVAAVAWLQIPSDANQSTDGSKLPVLGLAQTGRAMSAELLAEQLAAYDPTPMFIPTRMSSNEPALPEESTPGVGGPFAALPAELTRSGSLKFTAPVPVPSSPAQGLRLTERPYAPLVMARADEVGRALPARLGQLETIAVDTGRVVLTLDLAAVAAFPIGDWQPLELLASVSRAGLVGELVVTSSSGSDEIDEYFRSHLKRNVRIGERLSEGFYAFRVGP</sequence>
<evidence type="ECO:0000313" key="2">
    <source>
        <dbReference type="EMBL" id="TSJ77225.1"/>
    </source>
</evidence>
<accession>A0A556QKP0</accession>
<keyword evidence="1" id="KW-0472">Membrane</keyword>
<dbReference type="EMBL" id="VMBG01000002">
    <property type="protein sequence ID" value="TSJ77225.1"/>
    <property type="molecule type" value="Genomic_DNA"/>
</dbReference>
<organism evidence="2 3">
    <name type="scientific">Rariglobus hedericola</name>
    <dbReference type="NCBI Taxonomy" id="2597822"/>
    <lineage>
        <taxon>Bacteria</taxon>
        <taxon>Pseudomonadati</taxon>
        <taxon>Verrucomicrobiota</taxon>
        <taxon>Opitutia</taxon>
        <taxon>Opitutales</taxon>
        <taxon>Opitutaceae</taxon>
        <taxon>Rariglobus</taxon>
    </lineage>
</organism>
<dbReference type="OrthoDB" id="197095at2"/>
<dbReference type="AlphaFoldDB" id="A0A556QKP0"/>